<dbReference type="InterPro" id="IPR027469">
    <property type="entry name" value="Cation_efflux_TMD_sf"/>
</dbReference>
<comment type="subcellular location">
    <subcellularLocation>
        <location evidence="1">Membrane</location>
        <topology evidence="1">Multi-pass membrane protein</topology>
    </subcellularLocation>
</comment>
<dbReference type="NCBIfam" id="TIGR01297">
    <property type="entry name" value="CDF"/>
    <property type="match status" value="1"/>
</dbReference>
<dbReference type="RefSeq" id="WP_179489846.1">
    <property type="nucleotide sequence ID" value="NZ_JACCCW010000001.1"/>
</dbReference>
<dbReference type="InterPro" id="IPR027470">
    <property type="entry name" value="Cation_efflux_CTD"/>
</dbReference>
<dbReference type="InterPro" id="IPR058533">
    <property type="entry name" value="Cation_efflux_TM"/>
</dbReference>
<keyword evidence="6 7" id="KW-0472">Membrane</keyword>
<evidence type="ECO:0000256" key="7">
    <source>
        <dbReference type="SAM" id="Phobius"/>
    </source>
</evidence>
<dbReference type="InterPro" id="IPR002524">
    <property type="entry name" value="Cation_efflux"/>
</dbReference>
<evidence type="ECO:0000313" key="10">
    <source>
        <dbReference type="EMBL" id="NYF79507.1"/>
    </source>
</evidence>
<dbReference type="InterPro" id="IPR036837">
    <property type="entry name" value="Cation_efflux_CTD_sf"/>
</dbReference>
<protein>
    <submittedName>
        <fullName evidence="10">Cation diffusion facilitator family transporter</fullName>
    </submittedName>
</protein>
<dbReference type="Pfam" id="PF01545">
    <property type="entry name" value="Cation_efflux"/>
    <property type="match status" value="1"/>
</dbReference>
<comment type="caution">
    <text evidence="10">The sequence shown here is derived from an EMBL/GenBank/DDBJ whole genome shotgun (WGS) entry which is preliminary data.</text>
</comment>
<evidence type="ECO:0000256" key="5">
    <source>
        <dbReference type="ARBA" id="ARBA00022989"/>
    </source>
</evidence>
<dbReference type="SUPFAM" id="SSF161111">
    <property type="entry name" value="Cation efflux protein transmembrane domain-like"/>
    <property type="match status" value="1"/>
</dbReference>
<dbReference type="GO" id="GO:0016020">
    <property type="term" value="C:membrane"/>
    <property type="evidence" value="ECO:0007669"/>
    <property type="project" value="UniProtKB-SubCell"/>
</dbReference>
<evidence type="ECO:0000313" key="11">
    <source>
        <dbReference type="Proteomes" id="UP000589520"/>
    </source>
</evidence>
<name>A0A7Y9PGK1_9BACT</name>
<dbReference type="Gene3D" id="1.20.1510.10">
    <property type="entry name" value="Cation efflux protein transmembrane domain"/>
    <property type="match status" value="1"/>
</dbReference>
<evidence type="ECO:0000256" key="6">
    <source>
        <dbReference type="ARBA" id="ARBA00023136"/>
    </source>
</evidence>
<feature type="domain" description="Cation efflux protein cytoplasmic" evidence="9">
    <location>
        <begin position="325"/>
        <end position="385"/>
    </location>
</feature>
<keyword evidence="3" id="KW-0813">Transport</keyword>
<evidence type="ECO:0000259" key="9">
    <source>
        <dbReference type="Pfam" id="PF16916"/>
    </source>
</evidence>
<feature type="domain" description="Cation efflux protein cytoplasmic" evidence="9">
    <location>
        <begin position="236"/>
        <end position="303"/>
    </location>
</feature>
<comment type="similarity">
    <text evidence="2">Belongs to the cation diffusion facilitator (CDF) transporter (TC 2.A.4) family.</text>
</comment>
<evidence type="ECO:0000259" key="8">
    <source>
        <dbReference type="Pfam" id="PF01545"/>
    </source>
</evidence>
<evidence type="ECO:0000256" key="2">
    <source>
        <dbReference type="ARBA" id="ARBA00008114"/>
    </source>
</evidence>
<feature type="domain" description="Cation efflux protein cytoplasmic" evidence="9">
    <location>
        <begin position="405"/>
        <end position="475"/>
    </location>
</feature>
<reference evidence="10 11" key="1">
    <citation type="submission" date="2020-07" db="EMBL/GenBank/DDBJ databases">
        <title>Genomic Encyclopedia of Type Strains, Phase IV (KMG-V): Genome sequencing to study the core and pangenomes of soil and plant-associated prokaryotes.</title>
        <authorList>
            <person name="Whitman W."/>
        </authorList>
    </citation>
    <scope>NUCLEOTIDE SEQUENCE [LARGE SCALE GENOMIC DNA]</scope>
    <source>
        <strain evidence="10 11">X4EP2</strain>
    </source>
</reference>
<dbReference type="Gene3D" id="3.30.70.1350">
    <property type="entry name" value="Cation efflux protein, cytoplasmic domain"/>
    <property type="match status" value="3"/>
</dbReference>
<feature type="domain" description="Cation efflux protein transmembrane" evidence="8">
    <location>
        <begin position="22"/>
        <end position="223"/>
    </location>
</feature>
<gene>
    <name evidence="10" type="ORF">HDF17_001794</name>
</gene>
<dbReference type="Proteomes" id="UP000589520">
    <property type="component" value="Unassembled WGS sequence"/>
</dbReference>
<sequence length="481" mass="52947">MASTVTNEKTGQTHTAKRAAALASVFAAFIVTLLKLVTGILTGSLGMLSEAAHSAIDLIAAAITLFSVQVSDRPADEDHNYGHGKIESLSAFVETVIMLGSCVWILTEAIRRILFREHLALTPSPWPFAVLLLSIVVDYTRSRSLHRVAQEHRSLALEADAIHFGTDMWSSFAVLLGLAATFAGQHWHIPSLELADPIAAIVVSGIILRVSWRLARQTVDALLDATPAETRAQMRRELIRDLAAIDGVISVDRVRTRRSGSSYFADLTLGMPRNLTFQRSEQITMAATESVQRHLPGADVVVHSVPTASVAESVHDRIRAVAARSNLAIHDVSVQQYDGVLHVEQHLEVDETLPLRAAHDLVTQLEAEIRREVPTIATILTHIESEPATIERPASLEQDRQLEVRLRRAAVAFPEILDIHEVIVTKINDRIQVNCHCTLPDDLPMAQVHQVITALENAFKLDAPEVSRLLIHPEPATDNRR</sequence>
<dbReference type="GO" id="GO:0008324">
    <property type="term" value="F:monoatomic cation transmembrane transporter activity"/>
    <property type="evidence" value="ECO:0007669"/>
    <property type="project" value="InterPro"/>
</dbReference>
<dbReference type="SUPFAM" id="SSF160240">
    <property type="entry name" value="Cation efflux protein cytoplasmic domain-like"/>
    <property type="match status" value="3"/>
</dbReference>
<dbReference type="PANTHER" id="PTHR43840">
    <property type="entry name" value="MITOCHONDRIAL METAL TRANSPORTER 1-RELATED"/>
    <property type="match status" value="1"/>
</dbReference>
<organism evidence="10 11">
    <name type="scientific">Granulicella arctica</name>
    <dbReference type="NCBI Taxonomy" id="940613"/>
    <lineage>
        <taxon>Bacteria</taxon>
        <taxon>Pseudomonadati</taxon>
        <taxon>Acidobacteriota</taxon>
        <taxon>Terriglobia</taxon>
        <taxon>Terriglobales</taxon>
        <taxon>Acidobacteriaceae</taxon>
        <taxon>Granulicella</taxon>
    </lineage>
</organism>
<keyword evidence="4 7" id="KW-0812">Transmembrane</keyword>
<keyword evidence="5 7" id="KW-1133">Transmembrane helix</keyword>
<dbReference type="AlphaFoldDB" id="A0A7Y9PGK1"/>
<evidence type="ECO:0000256" key="3">
    <source>
        <dbReference type="ARBA" id="ARBA00022448"/>
    </source>
</evidence>
<dbReference type="EMBL" id="JACCCW010000001">
    <property type="protein sequence ID" value="NYF79507.1"/>
    <property type="molecule type" value="Genomic_DNA"/>
</dbReference>
<accession>A0A7Y9PGK1</accession>
<evidence type="ECO:0000256" key="1">
    <source>
        <dbReference type="ARBA" id="ARBA00004141"/>
    </source>
</evidence>
<dbReference type="PANTHER" id="PTHR43840:SF15">
    <property type="entry name" value="MITOCHONDRIAL METAL TRANSPORTER 1-RELATED"/>
    <property type="match status" value="1"/>
</dbReference>
<dbReference type="Pfam" id="PF16916">
    <property type="entry name" value="ZT_dimer"/>
    <property type="match status" value="3"/>
</dbReference>
<feature type="transmembrane region" description="Helical" evidence="7">
    <location>
        <begin position="21"/>
        <end position="45"/>
    </location>
</feature>
<dbReference type="InterPro" id="IPR050291">
    <property type="entry name" value="CDF_Transporter"/>
</dbReference>
<keyword evidence="11" id="KW-1185">Reference proteome</keyword>
<evidence type="ECO:0000256" key="4">
    <source>
        <dbReference type="ARBA" id="ARBA00022692"/>
    </source>
</evidence>
<proteinExistence type="inferred from homology"/>